<proteinExistence type="predicted"/>
<dbReference type="EMBL" id="REFS01000003">
    <property type="protein sequence ID" value="RMB18390.1"/>
    <property type="molecule type" value="Genomic_DNA"/>
</dbReference>
<evidence type="ECO:0000313" key="2">
    <source>
        <dbReference type="EMBL" id="RMB18390.1"/>
    </source>
</evidence>
<sequence>MTVWLLGDHLHPEHHVLDDADRVLLIEATEFAARRPYHPQKLGLVFAAMRHARDRLRGTGYEVDYRRADTFGDALDAHFDAHPDDDLRLMRPPSYGAGERLRELVAARGGSLTLVDDDRFLCSSAAFDEWAGEDACPFNALYWDFLKAHEETGDGSDGADVQPRRPEVGG</sequence>
<reference evidence="1 4" key="2">
    <citation type="submission" date="2018-07" db="EMBL/GenBank/DDBJ databases">
        <title>Genome sequences of Haloplanus aerogenes JCM 16430T.</title>
        <authorList>
            <person name="Kim Y.B."/>
            <person name="Roh S.W."/>
        </authorList>
    </citation>
    <scope>NUCLEOTIDE SEQUENCE [LARGE SCALE GENOMIC DNA]</scope>
    <source>
        <strain evidence="1 4">JCM 16430</strain>
    </source>
</reference>
<dbReference type="EMBL" id="CP034145">
    <property type="protein sequence ID" value="AZH26157.1"/>
    <property type="molecule type" value="Genomic_DNA"/>
</dbReference>
<dbReference type="Proteomes" id="UP000282007">
    <property type="component" value="Chromosome"/>
</dbReference>
<organism evidence="2 3">
    <name type="scientific">Haloplanus aerogenes</name>
    <dbReference type="NCBI Taxonomy" id="660522"/>
    <lineage>
        <taxon>Archaea</taxon>
        <taxon>Methanobacteriati</taxon>
        <taxon>Methanobacteriota</taxon>
        <taxon>Stenosarchaea group</taxon>
        <taxon>Halobacteria</taxon>
        <taxon>Halobacteriales</taxon>
        <taxon>Haloferacaceae</taxon>
        <taxon>Haloplanus</taxon>
    </lineage>
</organism>
<keyword evidence="4" id="KW-1185">Reference proteome</keyword>
<reference evidence="2" key="3">
    <citation type="submission" date="2018-10" db="EMBL/GenBank/DDBJ databases">
        <authorList>
            <person name="Whitman W."/>
            <person name="Huntemann M."/>
            <person name="Clum A."/>
            <person name="Pillay M."/>
            <person name="Palaniappan K."/>
            <person name="Varghese N."/>
            <person name="Mikhailova N."/>
            <person name="Stamatis D."/>
            <person name="Reddy T."/>
            <person name="Daum C."/>
            <person name="Shapiro N."/>
            <person name="Ivanova N."/>
            <person name="Kyrpides N."/>
            <person name="Woyke T."/>
        </authorList>
    </citation>
    <scope>NUCLEOTIDE SEQUENCE</scope>
    <source>
        <strain evidence="2">CGMCC 1.10124</strain>
    </source>
</reference>
<protein>
    <submittedName>
        <fullName evidence="2">Deoxyribodipyrimidine photolyase-related protein</fullName>
    </submittedName>
</protein>
<dbReference type="Proteomes" id="UP000277326">
    <property type="component" value="Unassembled WGS sequence"/>
</dbReference>
<dbReference type="InterPro" id="IPR014729">
    <property type="entry name" value="Rossmann-like_a/b/a_fold"/>
</dbReference>
<dbReference type="InterPro" id="IPR007357">
    <property type="entry name" value="PhrB-like"/>
</dbReference>
<name>A0A3M0DDP3_9EURY</name>
<evidence type="ECO:0000313" key="3">
    <source>
        <dbReference type="Proteomes" id="UP000277326"/>
    </source>
</evidence>
<reference evidence="2 3" key="1">
    <citation type="journal article" date="2015" name="Stand. Genomic Sci.">
        <title>Genomic Encyclopedia of Bacterial and Archaeal Type Strains, Phase III: the genomes of soil and plant-associated and newly described type strains.</title>
        <authorList>
            <person name="Whitman W.B."/>
            <person name="Woyke T."/>
            <person name="Klenk H.P."/>
            <person name="Zhou Y."/>
            <person name="Lilburn T.G."/>
            <person name="Beck B.J."/>
            <person name="De Vos P."/>
            <person name="Vandamme P."/>
            <person name="Eisen J.A."/>
            <person name="Garrity G."/>
            <person name="Hugenholtz P."/>
            <person name="Kyrpides N.C."/>
        </authorList>
    </citation>
    <scope>NUCLEOTIDE SEQUENCE [LARGE SCALE GENOMIC DNA]</scope>
    <source>
        <strain evidence="2 3">CGMCC 1.10124</strain>
    </source>
</reference>
<evidence type="ECO:0000313" key="1">
    <source>
        <dbReference type="EMBL" id="AZH26157.1"/>
    </source>
</evidence>
<keyword evidence="2" id="KW-0456">Lyase</keyword>
<gene>
    <name evidence="2" type="ORF">ATH50_1845</name>
    <name evidence="1" type="ORF">DU502_12655</name>
</gene>
<evidence type="ECO:0000313" key="4">
    <source>
        <dbReference type="Proteomes" id="UP000282007"/>
    </source>
</evidence>
<dbReference type="PANTHER" id="PTHR38657">
    <property type="entry name" value="SLR1343 PROTEIN"/>
    <property type="match status" value="1"/>
</dbReference>
<dbReference type="Gene3D" id="3.40.50.620">
    <property type="entry name" value="HUPs"/>
    <property type="match status" value="1"/>
</dbReference>
<dbReference type="Pfam" id="PF04244">
    <property type="entry name" value="DPRP"/>
    <property type="match status" value="1"/>
</dbReference>
<dbReference type="AlphaFoldDB" id="A0A3M0DDP3"/>
<dbReference type="InterPro" id="IPR052551">
    <property type="entry name" value="UV-DNA_repair_photolyase"/>
</dbReference>
<dbReference type="PANTHER" id="PTHR38657:SF1">
    <property type="entry name" value="SLR1343 PROTEIN"/>
    <property type="match status" value="1"/>
</dbReference>
<dbReference type="KEGG" id="haer:DU502_12655"/>
<dbReference type="GO" id="GO:0016829">
    <property type="term" value="F:lyase activity"/>
    <property type="evidence" value="ECO:0007669"/>
    <property type="project" value="UniProtKB-KW"/>
</dbReference>
<dbReference type="OrthoDB" id="371734at2157"/>
<accession>A0A3M0DDP3</accession>